<dbReference type="eggNOG" id="COG1788">
    <property type="taxonomic scope" value="Bacteria"/>
</dbReference>
<dbReference type="InterPro" id="IPR004165">
    <property type="entry name" value="CoA_trans_fam_I"/>
</dbReference>
<dbReference type="SMART" id="SM00882">
    <property type="entry name" value="CoA_trans"/>
    <property type="match status" value="1"/>
</dbReference>
<reference evidence="1 2" key="1">
    <citation type="journal article" date="2011" name="Stand. Genomic Sci.">
        <title>Complete genome sequence of Thermomonospora curvata type strain (B9).</title>
        <authorList>
            <person name="Chertkov O."/>
            <person name="Sikorski J."/>
            <person name="Nolan M."/>
            <person name="Lapidus A."/>
            <person name="Lucas S."/>
            <person name="Del Rio T.G."/>
            <person name="Tice H."/>
            <person name="Cheng J.F."/>
            <person name="Goodwin L."/>
            <person name="Pitluck S."/>
            <person name="Liolios K."/>
            <person name="Ivanova N."/>
            <person name="Mavromatis K."/>
            <person name="Mikhailova N."/>
            <person name="Ovchinnikova G."/>
            <person name="Pati A."/>
            <person name="Chen A."/>
            <person name="Palaniappan K."/>
            <person name="Djao O.D."/>
            <person name="Land M."/>
            <person name="Hauser L."/>
            <person name="Chang Y.J."/>
            <person name="Jeffries C.D."/>
            <person name="Brettin T."/>
            <person name="Han C."/>
            <person name="Detter J.C."/>
            <person name="Rohde M."/>
            <person name="Goker M."/>
            <person name="Woyke T."/>
            <person name="Bristow J."/>
            <person name="Eisen J.A."/>
            <person name="Markowitz V."/>
            <person name="Hugenholtz P."/>
            <person name="Klenk H.P."/>
            <person name="Kyrpides N.C."/>
        </authorList>
    </citation>
    <scope>NUCLEOTIDE SEQUENCE [LARGE SCALE GENOMIC DNA]</scope>
    <source>
        <strain evidence="2">ATCC 19995 / DSM 43183 / JCM 3096 / KCTC 9072 / NBRC 15933 / NCIMB 10081 / Henssen B9</strain>
    </source>
</reference>
<sequence length="281" mass="30529">MSEADVVARLSDGMTIGIGGWGSRRKPMSIVREICRSSLKDLTVVSYGGPDVGMLCAAGKVRHVVFAFVSLDTIPLEPYFRKARESGAVTAKQMDEGMMLLGLQAAAWRVPFLPTRVGLGSDLQRIDPSLRTVTSPYPAPGGTHEELIAVPALHLDAAIVHVNRADENGNGQFLGPDPYFDDLFLEAAEQRFISCERIVPTAELTASAPLHTLKITRMMVDGVVEAPGGAHPTSCVPDYPRDEAFQRDYAASAKEPDGWERFSKEWIDGLDEAAYQAKLKG</sequence>
<dbReference type="EMBL" id="CP001738">
    <property type="protein sequence ID" value="ACZ00141.1"/>
    <property type="molecule type" value="Genomic_DNA"/>
</dbReference>
<dbReference type="Gene3D" id="3.40.1080.10">
    <property type="entry name" value="Glutaconate Coenzyme A-transferase"/>
    <property type="match status" value="1"/>
</dbReference>
<proteinExistence type="predicted"/>
<evidence type="ECO:0000313" key="2">
    <source>
        <dbReference type="Proteomes" id="UP000001918"/>
    </source>
</evidence>
<dbReference type="Pfam" id="PF01144">
    <property type="entry name" value="CoA_trans"/>
    <property type="match status" value="1"/>
</dbReference>
<accession>D1A642</accession>
<evidence type="ECO:0000313" key="1">
    <source>
        <dbReference type="EMBL" id="ACZ00141.1"/>
    </source>
</evidence>
<dbReference type="GO" id="GO:0008410">
    <property type="term" value="F:CoA-transferase activity"/>
    <property type="evidence" value="ECO:0007669"/>
    <property type="project" value="InterPro"/>
</dbReference>
<name>D1A642_THECD</name>
<dbReference type="HOGENOM" id="CLU_049557_1_0_11"/>
<dbReference type="Proteomes" id="UP000001918">
    <property type="component" value="Chromosome"/>
</dbReference>
<organism evidence="1 2">
    <name type="scientific">Thermomonospora curvata (strain ATCC 19995 / DSM 43183 / JCM 3096 / KCTC 9072 / NBRC 15933 / NCIMB 10081 / Henssen B9)</name>
    <dbReference type="NCBI Taxonomy" id="471852"/>
    <lineage>
        <taxon>Bacteria</taxon>
        <taxon>Bacillati</taxon>
        <taxon>Actinomycetota</taxon>
        <taxon>Actinomycetes</taxon>
        <taxon>Streptosporangiales</taxon>
        <taxon>Thermomonosporaceae</taxon>
        <taxon>Thermomonospora</taxon>
    </lineage>
</organism>
<keyword evidence="2" id="KW-1185">Reference proteome</keyword>
<gene>
    <name evidence="1" type="ordered locus">Tcur_4619</name>
</gene>
<dbReference type="AlphaFoldDB" id="D1A642"/>
<dbReference type="KEGG" id="tcu:Tcur_4619"/>
<protein>
    <submittedName>
        <fullName evidence="1">Coenzyme A transferase</fullName>
    </submittedName>
</protein>
<dbReference type="Gene3D" id="3.30.30.40">
    <property type="match status" value="1"/>
</dbReference>
<dbReference type="SUPFAM" id="SSF100950">
    <property type="entry name" value="NagB/RpiA/CoA transferase-like"/>
    <property type="match status" value="1"/>
</dbReference>
<keyword evidence="1" id="KW-0808">Transferase</keyword>
<dbReference type="PANTHER" id="PTHR13707:SF57">
    <property type="entry name" value="SUCCINYL-COA:3-KETOACID COENZYME A TRANSFERASE SUBUNIT B-RELATED"/>
    <property type="match status" value="1"/>
</dbReference>
<dbReference type="PANTHER" id="PTHR13707">
    <property type="entry name" value="KETOACID-COENZYME A TRANSFERASE"/>
    <property type="match status" value="1"/>
</dbReference>
<dbReference type="RefSeq" id="WP_012854922.1">
    <property type="nucleotide sequence ID" value="NC_013510.1"/>
</dbReference>
<dbReference type="InterPro" id="IPR037171">
    <property type="entry name" value="NagB/RpiA_transferase-like"/>
</dbReference>
<dbReference type="STRING" id="471852.Tcur_4619"/>